<keyword evidence="4" id="KW-1133">Transmembrane helix</keyword>
<name>A0A2P6R2I3_ROSCH</name>
<comment type="subcellular location">
    <subcellularLocation>
        <location evidence="1">Membrane</location>
    </subcellularLocation>
</comment>
<feature type="domain" description="Protein root UVB sensitive/RUS" evidence="6">
    <location>
        <begin position="1"/>
        <end position="157"/>
    </location>
</feature>
<dbReference type="Gramene" id="PRQ40652">
    <property type="protein sequence ID" value="PRQ40652"/>
    <property type="gene ID" value="RchiOBHm_Chr4g0438391"/>
</dbReference>
<dbReference type="InterPro" id="IPR054549">
    <property type="entry name" value="UVB_sens_RUS_dom"/>
</dbReference>
<dbReference type="GO" id="GO:0016020">
    <property type="term" value="C:membrane"/>
    <property type="evidence" value="ECO:0007669"/>
    <property type="project" value="UniProtKB-SubCell"/>
</dbReference>
<protein>
    <submittedName>
        <fullName evidence="8">Putative Root UVB sensitive family</fullName>
    </submittedName>
</protein>
<dbReference type="EMBL" id="PDCK01000042">
    <property type="protein sequence ID" value="PRQ40652.1"/>
    <property type="molecule type" value="Genomic_DNA"/>
</dbReference>
<dbReference type="InterPro" id="IPR055412">
    <property type="entry name" value="UVB_sens_C"/>
</dbReference>
<evidence type="ECO:0000313" key="8">
    <source>
        <dbReference type="EMBL" id="PRQ40652.1"/>
    </source>
</evidence>
<sequence length="314" mass="35130">MWRLVADLMNDLAMLMDLVSPLFPSAFVFVVCLGSLSRSFTGVASGATRAALTQHFALQNNAADISAKVQHSVSIHYYLVSSINHCCTLIGRKSRNNGNNDWYGTGHASCSCNYGAPTSYLVFFFVSHPNYKAVRCLALNSLNPQRCSILLQHFMKTGKVLSPEQVSKMEHVLPIWASSWSSKNSESMNVDISLGVRVSSLNHLELRELLHSAGFHYKKAKYLLVERKGIVCIVMHKDSAATDVLQSFFHANAMANLMDKHRSLHSESQSWMDKHYEAFIQKLKVSGWKTERLLSPTIIWKANWICGSSDGKID</sequence>
<dbReference type="AlphaFoldDB" id="A0A2P6R2I3"/>
<evidence type="ECO:0000256" key="3">
    <source>
        <dbReference type="ARBA" id="ARBA00022692"/>
    </source>
</evidence>
<dbReference type="OMA" id="FHANAMA"/>
<keyword evidence="9" id="KW-1185">Reference proteome</keyword>
<dbReference type="Proteomes" id="UP000238479">
    <property type="component" value="Chromosome 4"/>
</dbReference>
<gene>
    <name evidence="8" type="ORF">RchiOBHm_Chr4g0438391</name>
</gene>
<dbReference type="Pfam" id="PF24160">
    <property type="entry name" value="UVB_sens_C"/>
    <property type="match status" value="1"/>
</dbReference>
<evidence type="ECO:0000256" key="4">
    <source>
        <dbReference type="ARBA" id="ARBA00022989"/>
    </source>
</evidence>
<dbReference type="Pfam" id="PF04884">
    <property type="entry name" value="UVB_sens_prot"/>
    <property type="match status" value="1"/>
</dbReference>
<evidence type="ECO:0000256" key="5">
    <source>
        <dbReference type="ARBA" id="ARBA00023136"/>
    </source>
</evidence>
<organism evidence="8 9">
    <name type="scientific">Rosa chinensis</name>
    <name type="common">China rose</name>
    <dbReference type="NCBI Taxonomy" id="74649"/>
    <lineage>
        <taxon>Eukaryota</taxon>
        <taxon>Viridiplantae</taxon>
        <taxon>Streptophyta</taxon>
        <taxon>Embryophyta</taxon>
        <taxon>Tracheophyta</taxon>
        <taxon>Spermatophyta</taxon>
        <taxon>Magnoliopsida</taxon>
        <taxon>eudicotyledons</taxon>
        <taxon>Gunneridae</taxon>
        <taxon>Pentapetalae</taxon>
        <taxon>rosids</taxon>
        <taxon>fabids</taxon>
        <taxon>Rosales</taxon>
        <taxon>Rosaceae</taxon>
        <taxon>Rosoideae</taxon>
        <taxon>Rosoideae incertae sedis</taxon>
        <taxon>Rosa</taxon>
    </lineage>
</organism>
<evidence type="ECO:0000259" key="7">
    <source>
        <dbReference type="Pfam" id="PF24160"/>
    </source>
</evidence>
<reference evidence="8 9" key="1">
    <citation type="journal article" date="2018" name="Nat. Genet.">
        <title>The Rosa genome provides new insights in the design of modern roses.</title>
        <authorList>
            <person name="Bendahmane M."/>
        </authorList>
    </citation>
    <scope>NUCLEOTIDE SEQUENCE [LARGE SCALE GENOMIC DNA]</scope>
    <source>
        <strain evidence="9">cv. Old Blush</strain>
    </source>
</reference>
<dbReference type="PANTHER" id="PTHR12770:SF31">
    <property type="entry name" value="RUS FAMILY MEMBER 1"/>
    <property type="match status" value="1"/>
</dbReference>
<evidence type="ECO:0000313" key="9">
    <source>
        <dbReference type="Proteomes" id="UP000238479"/>
    </source>
</evidence>
<comment type="similarity">
    <text evidence="2">Belongs to the RUS1 family.</text>
</comment>
<evidence type="ECO:0000256" key="1">
    <source>
        <dbReference type="ARBA" id="ARBA00004370"/>
    </source>
</evidence>
<comment type="caution">
    <text evidence="8">The sequence shown here is derived from an EMBL/GenBank/DDBJ whole genome shotgun (WGS) entry which is preliminary data.</text>
</comment>
<evidence type="ECO:0000256" key="2">
    <source>
        <dbReference type="ARBA" id="ARBA00007558"/>
    </source>
</evidence>
<feature type="domain" description="Root UVB sensitive protein C-terminal" evidence="7">
    <location>
        <begin position="160"/>
        <end position="304"/>
    </location>
</feature>
<accession>A0A2P6R2I3</accession>
<evidence type="ECO:0000259" key="6">
    <source>
        <dbReference type="Pfam" id="PF04884"/>
    </source>
</evidence>
<dbReference type="InterPro" id="IPR006968">
    <property type="entry name" value="RUS_fam"/>
</dbReference>
<proteinExistence type="inferred from homology"/>
<keyword evidence="3" id="KW-0812">Transmembrane</keyword>
<keyword evidence="5" id="KW-0472">Membrane</keyword>
<dbReference type="PANTHER" id="PTHR12770">
    <property type="entry name" value="RUS1 FAMILY PROTEIN C16ORF58"/>
    <property type="match status" value="1"/>
</dbReference>